<dbReference type="EMBL" id="JANAVB010002199">
    <property type="protein sequence ID" value="KAJ6851522.1"/>
    <property type="molecule type" value="Genomic_DNA"/>
</dbReference>
<comment type="caution">
    <text evidence="2">The sequence shown here is derived from an EMBL/GenBank/DDBJ whole genome shotgun (WGS) entry which is preliminary data.</text>
</comment>
<evidence type="ECO:0000313" key="2">
    <source>
        <dbReference type="EMBL" id="KAJ6851522.1"/>
    </source>
</evidence>
<sequence>MSKRKQKSSLSVRSSQPEPECEQKRRSIWRTLFQQSRRLPVVQLAS</sequence>
<dbReference type="Proteomes" id="UP001140949">
    <property type="component" value="Unassembled WGS sequence"/>
</dbReference>
<accession>A0AAX6IE72</accession>
<organism evidence="2 3">
    <name type="scientific">Iris pallida</name>
    <name type="common">Sweet iris</name>
    <dbReference type="NCBI Taxonomy" id="29817"/>
    <lineage>
        <taxon>Eukaryota</taxon>
        <taxon>Viridiplantae</taxon>
        <taxon>Streptophyta</taxon>
        <taxon>Embryophyta</taxon>
        <taxon>Tracheophyta</taxon>
        <taxon>Spermatophyta</taxon>
        <taxon>Magnoliopsida</taxon>
        <taxon>Liliopsida</taxon>
        <taxon>Asparagales</taxon>
        <taxon>Iridaceae</taxon>
        <taxon>Iridoideae</taxon>
        <taxon>Irideae</taxon>
        <taxon>Iris</taxon>
    </lineage>
</organism>
<reference evidence="2" key="2">
    <citation type="submission" date="2023-04" db="EMBL/GenBank/DDBJ databases">
        <authorList>
            <person name="Bruccoleri R.E."/>
            <person name="Oakeley E.J."/>
            <person name="Faust A.-M."/>
            <person name="Dessus-Babus S."/>
            <person name="Altorfer M."/>
            <person name="Burckhardt D."/>
            <person name="Oertli M."/>
            <person name="Naumann U."/>
            <person name="Petersen F."/>
            <person name="Wong J."/>
        </authorList>
    </citation>
    <scope>NUCLEOTIDE SEQUENCE</scope>
    <source>
        <strain evidence="2">GSM-AAB239-AS_SAM_17_03QT</strain>
        <tissue evidence="2">Leaf</tissue>
    </source>
</reference>
<feature type="compositionally biased region" description="Polar residues" evidence="1">
    <location>
        <begin position="8"/>
        <end position="17"/>
    </location>
</feature>
<gene>
    <name evidence="2" type="ORF">M6B38_259435</name>
</gene>
<protein>
    <submittedName>
        <fullName evidence="2">Uncharacterized protein</fullName>
    </submittedName>
</protein>
<evidence type="ECO:0000256" key="1">
    <source>
        <dbReference type="SAM" id="MobiDB-lite"/>
    </source>
</evidence>
<dbReference type="AlphaFoldDB" id="A0AAX6IE72"/>
<keyword evidence="3" id="KW-1185">Reference proteome</keyword>
<evidence type="ECO:0000313" key="3">
    <source>
        <dbReference type="Proteomes" id="UP001140949"/>
    </source>
</evidence>
<feature type="region of interest" description="Disordered" evidence="1">
    <location>
        <begin position="1"/>
        <end position="24"/>
    </location>
</feature>
<reference evidence="2" key="1">
    <citation type="journal article" date="2023" name="GigaByte">
        <title>Genome assembly of the bearded iris, Iris pallida Lam.</title>
        <authorList>
            <person name="Bruccoleri R.E."/>
            <person name="Oakeley E.J."/>
            <person name="Faust A.M.E."/>
            <person name="Altorfer M."/>
            <person name="Dessus-Babus S."/>
            <person name="Burckhardt D."/>
            <person name="Oertli M."/>
            <person name="Naumann U."/>
            <person name="Petersen F."/>
            <person name="Wong J."/>
        </authorList>
    </citation>
    <scope>NUCLEOTIDE SEQUENCE</scope>
    <source>
        <strain evidence="2">GSM-AAB239-AS_SAM_17_03QT</strain>
    </source>
</reference>
<proteinExistence type="predicted"/>
<name>A0AAX6IE72_IRIPA</name>